<keyword evidence="3" id="KW-1185">Reference proteome</keyword>
<gene>
    <name evidence="2" type="ORF">Q5P01_019791</name>
</gene>
<dbReference type="AlphaFoldDB" id="A0AA88M253"/>
<feature type="region of interest" description="Disordered" evidence="1">
    <location>
        <begin position="41"/>
        <end position="90"/>
    </location>
</feature>
<reference evidence="2" key="1">
    <citation type="submission" date="2023-07" db="EMBL/GenBank/DDBJ databases">
        <title>Chromosome-level Genome Assembly of Striped Snakehead (Channa striata).</title>
        <authorList>
            <person name="Liu H."/>
        </authorList>
    </citation>
    <scope>NUCLEOTIDE SEQUENCE</scope>
    <source>
        <strain evidence="2">Gz</strain>
        <tissue evidence="2">Muscle</tissue>
    </source>
</reference>
<sequence>MITQAIQSLVSWSVPNCAGDNIWKYNKARFWSHLVLGTSEDPCEKRASRSDGETETETEREREREASKAPSENKSAAREPEETPSAHLEDTALERIVQMVPLHLLPCQPHFKKVEVTGFQLTAAI</sequence>
<comment type="caution">
    <text evidence="2">The sequence shown here is derived from an EMBL/GenBank/DDBJ whole genome shotgun (WGS) entry which is preliminary data.</text>
</comment>
<dbReference type="EMBL" id="JAUPFM010000015">
    <property type="protein sequence ID" value="KAK2828757.1"/>
    <property type="molecule type" value="Genomic_DNA"/>
</dbReference>
<dbReference type="Proteomes" id="UP001187415">
    <property type="component" value="Unassembled WGS sequence"/>
</dbReference>
<feature type="compositionally biased region" description="Basic and acidic residues" evidence="1">
    <location>
        <begin position="42"/>
        <end position="67"/>
    </location>
</feature>
<evidence type="ECO:0000313" key="2">
    <source>
        <dbReference type="EMBL" id="KAK2828757.1"/>
    </source>
</evidence>
<name>A0AA88M253_CHASR</name>
<proteinExistence type="predicted"/>
<protein>
    <submittedName>
        <fullName evidence="2">Uncharacterized protein</fullName>
    </submittedName>
</protein>
<evidence type="ECO:0000313" key="3">
    <source>
        <dbReference type="Proteomes" id="UP001187415"/>
    </source>
</evidence>
<accession>A0AA88M253</accession>
<organism evidence="2 3">
    <name type="scientific">Channa striata</name>
    <name type="common">Snakehead murrel</name>
    <name type="synonym">Ophicephalus striatus</name>
    <dbReference type="NCBI Taxonomy" id="64152"/>
    <lineage>
        <taxon>Eukaryota</taxon>
        <taxon>Metazoa</taxon>
        <taxon>Chordata</taxon>
        <taxon>Craniata</taxon>
        <taxon>Vertebrata</taxon>
        <taxon>Euteleostomi</taxon>
        <taxon>Actinopterygii</taxon>
        <taxon>Neopterygii</taxon>
        <taxon>Teleostei</taxon>
        <taxon>Neoteleostei</taxon>
        <taxon>Acanthomorphata</taxon>
        <taxon>Anabantaria</taxon>
        <taxon>Anabantiformes</taxon>
        <taxon>Channoidei</taxon>
        <taxon>Channidae</taxon>
        <taxon>Channa</taxon>
    </lineage>
</organism>
<evidence type="ECO:0000256" key="1">
    <source>
        <dbReference type="SAM" id="MobiDB-lite"/>
    </source>
</evidence>